<keyword evidence="3" id="KW-1185">Reference proteome</keyword>
<accession>A0A8J6KAC0</accession>
<organism evidence="2 3">
    <name type="scientific">Eleutherodactylus coqui</name>
    <name type="common">Puerto Rican coqui</name>
    <dbReference type="NCBI Taxonomy" id="57060"/>
    <lineage>
        <taxon>Eukaryota</taxon>
        <taxon>Metazoa</taxon>
        <taxon>Chordata</taxon>
        <taxon>Craniata</taxon>
        <taxon>Vertebrata</taxon>
        <taxon>Euteleostomi</taxon>
        <taxon>Amphibia</taxon>
        <taxon>Batrachia</taxon>
        <taxon>Anura</taxon>
        <taxon>Neobatrachia</taxon>
        <taxon>Hyloidea</taxon>
        <taxon>Eleutherodactylidae</taxon>
        <taxon>Eleutherodactylinae</taxon>
        <taxon>Eleutherodactylus</taxon>
        <taxon>Eleutherodactylus</taxon>
    </lineage>
</organism>
<name>A0A8J6KAC0_ELECQ</name>
<dbReference type="EMBL" id="WNTK01000004">
    <property type="protein sequence ID" value="KAG9484941.1"/>
    <property type="molecule type" value="Genomic_DNA"/>
</dbReference>
<evidence type="ECO:0000256" key="1">
    <source>
        <dbReference type="SAM" id="Phobius"/>
    </source>
</evidence>
<keyword evidence="1" id="KW-0472">Membrane</keyword>
<evidence type="ECO:0000313" key="2">
    <source>
        <dbReference type="EMBL" id="KAG9484941.1"/>
    </source>
</evidence>
<reference evidence="2" key="1">
    <citation type="thesis" date="2020" institute="ProQuest LLC" country="789 East Eisenhower Parkway, Ann Arbor, MI, USA">
        <title>Comparative Genomics and Chromosome Evolution.</title>
        <authorList>
            <person name="Mudd A.B."/>
        </authorList>
    </citation>
    <scope>NUCLEOTIDE SEQUENCE</scope>
    <source>
        <strain evidence="2">HN-11 Male</strain>
        <tissue evidence="2">Kidney and liver</tissue>
    </source>
</reference>
<protein>
    <submittedName>
        <fullName evidence="2">Uncharacterized protein</fullName>
    </submittedName>
</protein>
<gene>
    <name evidence="2" type="ORF">GDO78_008185</name>
</gene>
<feature type="transmembrane region" description="Helical" evidence="1">
    <location>
        <begin position="45"/>
        <end position="72"/>
    </location>
</feature>
<keyword evidence="1" id="KW-1133">Transmembrane helix</keyword>
<feature type="transmembrane region" description="Helical" evidence="1">
    <location>
        <begin position="12"/>
        <end position="30"/>
    </location>
</feature>
<sequence length="81" mass="9547">MIHLQSFDGKMLYCRKTFVFFLLCIGSALVKKLVSSLSPKNITNILFFSWLCTLICLIFYKLCCFFSIKYLFIISYNTARY</sequence>
<dbReference type="AlphaFoldDB" id="A0A8J6KAC0"/>
<comment type="caution">
    <text evidence="2">The sequence shown here is derived from an EMBL/GenBank/DDBJ whole genome shotgun (WGS) entry which is preliminary data.</text>
</comment>
<proteinExistence type="predicted"/>
<keyword evidence="1" id="KW-0812">Transmembrane</keyword>
<evidence type="ECO:0000313" key="3">
    <source>
        <dbReference type="Proteomes" id="UP000770717"/>
    </source>
</evidence>
<dbReference type="Proteomes" id="UP000770717">
    <property type="component" value="Unassembled WGS sequence"/>
</dbReference>